<evidence type="ECO:0000256" key="1">
    <source>
        <dbReference type="ARBA" id="ARBA00023015"/>
    </source>
</evidence>
<dbReference type="InterPro" id="IPR009061">
    <property type="entry name" value="DNA-bd_dom_put_sf"/>
</dbReference>
<gene>
    <name evidence="5" type="ORF">SAMN05216421_1544</name>
</gene>
<dbReference type="PANTHER" id="PTHR30204">
    <property type="entry name" value="REDOX-CYCLING DRUG-SENSING TRANSCRIPTIONAL ACTIVATOR SOXR"/>
    <property type="match status" value="1"/>
</dbReference>
<dbReference type="AlphaFoldDB" id="A0A1H1SAP2"/>
<dbReference type="GO" id="GO:0045893">
    <property type="term" value="P:positive regulation of DNA-templated transcription"/>
    <property type="evidence" value="ECO:0007669"/>
    <property type="project" value="InterPro"/>
</dbReference>
<keyword evidence="1" id="KW-0805">Transcription regulation</keyword>
<dbReference type="EMBL" id="LT629736">
    <property type="protein sequence ID" value="SDS45001.1"/>
    <property type="molecule type" value="Genomic_DNA"/>
</dbReference>
<dbReference type="STRING" id="487184.SAMN05216421_1544"/>
<protein>
    <submittedName>
        <fullName evidence="5">Transcriptional regulator, MerR family</fullName>
    </submittedName>
</protein>
<sequence>MRIGELGASTACQVETIRYYEQQQLLPPPARMANNYRVYGPEHVERLTFIRNCRTLDMTLDEIKRLLALRDQPQESCETVDSLIDEHITHVQARINALHDLQKQLVELRHRCGGARDIDNCAILGQLNTSGSISAPDTQGTHVGNSHQHR</sequence>
<evidence type="ECO:0000313" key="6">
    <source>
        <dbReference type="Proteomes" id="UP000243207"/>
    </source>
</evidence>
<dbReference type="CDD" id="cd04784">
    <property type="entry name" value="HTH_CadR-PbrR"/>
    <property type="match status" value="1"/>
</dbReference>
<dbReference type="InterPro" id="IPR011791">
    <property type="entry name" value="CadR-PbrR"/>
</dbReference>
<evidence type="ECO:0000313" key="5">
    <source>
        <dbReference type="EMBL" id="SDS45001.1"/>
    </source>
</evidence>
<organism evidence="5 6">
    <name type="scientific">Halopseudomonas xinjiangensis</name>
    <dbReference type="NCBI Taxonomy" id="487184"/>
    <lineage>
        <taxon>Bacteria</taxon>
        <taxon>Pseudomonadati</taxon>
        <taxon>Pseudomonadota</taxon>
        <taxon>Gammaproteobacteria</taxon>
        <taxon>Pseudomonadales</taxon>
        <taxon>Pseudomonadaceae</taxon>
        <taxon>Halopseudomonas</taxon>
    </lineage>
</organism>
<dbReference type="GO" id="GO:0003677">
    <property type="term" value="F:DNA binding"/>
    <property type="evidence" value="ECO:0007669"/>
    <property type="project" value="UniProtKB-KW"/>
</dbReference>
<dbReference type="PANTHER" id="PTHR30204:SF92">
    <property type="entry name" value="HTH-TYPE TRANSCRIPTIONAL REGULATOR ZNTR"/>
    <property type="match status" value="1"/>
</dbReference>
<dbReference type="OrthoDB" id="9808480at2"/>
<dbReference type="InterPro" id="IPR015358">
    <property type="entry name" value="Tscrpt_reg_MerR_DNA-bd"/>
</dbReference>
<keyword evidence="2" id="KW-0238">DNA-binding</keyword>
<dbReference type="Gene3D" id="1.10.1660.10">
    <property type="match status" value="1"/>
</dbReference>
<keyword evidence="6" id="KW-1185">Reference proteome</keyword>
<keyword evidence="3" id="KW-0804">Transcription</keyword>
<accession>A0A1H1SAP2</accession>
<dbReference type="NCBIfam" id="TIGR02047">
    <property type="entry name" value="CadR-PbrR"/>
    <property type="match status" value="1"/>
</dbReference>
<dbReference type="GO" id="GO:0046872">
    <property type="term" value="F:metal ion binding"/>
    <property type="evidence" value="ECO:0007669"/>
    <property type="project" value="InterPro"/>
</dbReference>
<dbReference type="Pfam" id="PF00376">
    <property type="entry name" value="MerR"/>
    <property type="match status" value="1"/>
</dbReference>
<dbReference type="Proteomes" id="UP000243207">
    <property type="component" value="Chromosome I"/>
</dbReference>
<evidence type="ECO:0000259" key="4">
    <source>
        <dbReference type="PROSITE" id="PS50937"/>
    </source>
</evidence>
<evidence type="ECO:0000256" key="2">
    <source>
        <dbReference type="ARBA" id="ARBA00023125"/>
    </source>
</evidence>
<dbReference type="Pfam" id="PF09278">
    <property type="entry name" value="MerR-DNA-bind"/>
    <property type="match status" value="1"/>
</dbReference>
<proteinExistence type="predicted"/>
<dbReference type="InterPro" id="IPR047057">
    <property type="entry name" value="MerR_fam"/>
</dbReference>
<dbReference type="SMART" id="SM00422">
    <property type="entry name" value="HTH_MERR"/>
    <property type="match status" value="1"/>
</dbReference>
<evidence type="ECO:0000256" key="3">
    <source>
        <dbReference type="ARBA" id="ARBA00023163"/>
    </source>
</evidence>
<feature type="domain" description="HTH merR-type" evidence="4">
    <location>
        <begin position="1"/>
        <end position="69"/>
    </location>
</feature>
<dbReference type="PRINTS" id="PR00040">
    <property type="entry name" value="HTHMERR"/>
</dbReference>
<dbReference type="InterPro" id="IPR000551">
    <property type="entry name" value="MerR-type_HTH_dom"/>
</dbReference>
<dbReference type="RefSeq" id="WP_093392810.1">
    <property type="nucleotide sequence ID" value="NZ_LT629736.1"/>
</dbReference>
<dbReference type="PROSITE" id="PS50937">
    <property type="entry name" value="HTH_MERR_2"/>
    <property type="match status" value="1"/>
</dbReference>
<reference evidence="6" key="1">
    <citation type="submission" date="2016-10" db="EMBL/GenBank/DDBJ databases">
        <authorList>
            <person name="Varghese N."/>
            <person name="Submissions S."/>
        </authorList>
    </citation>
    <scope>NUCLEOTIDE SEQUENCE [LARGE SCALE GENOMIC DNA]</scope>
    <source>
        <strain evidence="6">NRRL B-51270</strain>
    </source>
</reference>
<dbReference type="SUPFAM" id="SSF46955">
    <property type="entry name" value="Putative DNA-binding domain"/>
    <property type="match status" value="1"/>
</dbReference>
<name>A0A1H1SAP2_9GAMM</name>
<dbReference type="GO" id="GO:0003700">
    <property type="term" value="F:DNA-binding transcription factor activity"/>
    <property type="evidence" value="ECO:0007669"/>
    <property type="project" value="InterPro"/>
</dbReference>